<evidence type="ECO:0000313" key="2">
    <source>
        <dbReference type="EMBL" id="TRW26777.1"/>
    </source>
</evidence>
<gene>
    <name evidence="2" type="ORF">FMM05_05210</name>
</gene>
<keyword evidence="1" id="KW-0812">Transmembrane</keyword>
<feature type="transmembrane region" description="Helical" evidence="1">
    <location>
        <begin position="63"/>
        <end position="87"/>
    </location>
</feature>
<dbReference type="RefSeq" id="WP_143372274.1">
    <property type="nucleotide sequence ID" value="NZ_VJVZ01000002.1"/>
</dbReference>
<sequence length="157" mass="17508">MKASRIIINGILIFVAMGAFFLLMQVFGLHRNVYLRLVNFVFVIYGINRTLQGNFKDNINGYFTNIASAILTGVLSLVLGVFAFMLYAEAQGGEAYLQEFADTYIFGGSNPSPYQFGVGLFIEGLASSVIVSFALMQYWKDKVEKIDTVDDRAHNPH</sequence>
<name>A0A552V8I4_9FLAO</name>
<dbReference type="EMBL" id="VJVZ01000002">
    <property type="protein sequence ID" value="TRW26777.1"/>
    <property type="molecule type" value="Genomic_DNA"/>
</dbReference>
<feature type="transmembrane region" description="Helical" evidence="1">
    <location>
        <begin position="114"/>
        <end position="136"/>
    </location>
</feature>
<evidence type="ECO:0008006" key="4">
    <source>
        <dbReference type="Google" id="ProtNLM"/>
    </source>
</evidence>
<evidence type="ECO:0000256" key="1">
    <source>
        <dbReference type="SAM" id="Phobius"/>
    </source>
</evidence>
<keyword evidence="3" id="KW-1185">Reference proteome</keyword>
<dbReference type="OrthoDB" id="1361176at2"/>
<feature type="transmembrane region" description="Helical" evidence="1">
    <location>
        <begin position="7"/>
        <end position="27"/>
    </location>
</feature>
<dbReference type="Proteomes" id="UP000320643">
    <property type="component" value="Unassembled WGS sequence"/>
</dbReference>
<reference evidence="2 3" key="1">
    <citation type="submission" date="2019-07" db="EMBL/GenBank/DDBJ databases">
        <title>Flavobacterium sp. nov., isolated from glacier ice.</title>
        <authorList>
            <person name="Liu Q."/>
            <person name="Xin Y.-H."/>
        </authorList>
    </citation>
    <scope>NUCLEOTIDE SEQUENCE [LARGE SCALE GENOMIC DNA]</scope>
    <source>
        <strain evidence="2 3">ZT4R6</strain>
    </source>
</reference>
<dbReference type="AlphaFoldDB" id="A0A552V8I4"/>
<accession>A0A552V8I4</accession>
<organism evidence="2 3">
    <name type="scientific">Flavobacterium zepuense</name>
    <dbReference type="NCBI Taxonomy" id="2593302"/>
    <lineage>
        <taxon>Bacteria</taxon>
        <taxon>Pseudomonadati</taxon>
        <taxon>Bacteroidota</taxon>
        <taxon>Flavobacteriia</taxon>
        <taxon>Flavobacteriales</taxon>
        <taxon>Flavobacteriaceae</taxon>
        <taxon>Flavobacterium</taxon>
    </lineage>
</organism>
<keyword evidence="1" id="KW-1133">Transmembrane helix</keyword>
<protein>
    <recommendedName>
        <fullName evidence="4">DUF4199 domain-containing protein</fullName>
    </recommendedName>
</protein>
<comment type="caution">
    <text evidence="2">The sequence shown here is derived from an EMBL/GenBank/DDBJ whole genome shotgun (WGS) entry which is preliminary data.</text>
</comment>
<evidence type="ECO:0000313" key="3">
    <source>
        <dbReference type="Proteomes" id="UP000320643"/>
    </source>
</evidence>
<proteinExistence type="predicted"/>
<keyword evidence="1" id="KW-0472">Membrane</keyword>
<feature type="transmembrane region" description="Helical" evidence="1">
    <location>
        <begin position="33"/>
        <end position="51"/>
    </location>
</feature>